<feature type="active site" description="Proton acceptor" evidence="12">
    <location>
        <position position="317"/>
    </location>
</feature>
<dbReference type="AlphaFoldDB" id="A0A1H9D045"/>
<dbReference type="PIRSF" id="PIRSF005096">
    <property type="entry name" value="GALM"/>
    <property type="match status" value="1"/>
</dbReference>
<keyword evidence="9 11" id="KW-0413">Isomerase</keyword>
<dbReference type="NCBIfam" id="NF008277">
    <property type="entry name" value="PRK11055.1"/>
    <property type="match status" value="1"/>
</dbReference>
<evidence type="ECO:0000256" key="7">
    <source>
        <dbReference type="ARBA" id="ARBA00014165"/>
    </source>
</evidence>
<dbReference type="GO" id="GO:0006006">
    <property type="term" value="P:glucose metabolic process"/>
    <property type="evidence" value="ECO:0007669"/>
    <property type="project" value="TreeGrafter"/>
</dbReference>
<dbReference type="PANTHER" id="PTHR10091">
    <property type="entry name" value="ALDOSE-1-EPIMERASE"/>
    <property type="match status" value="1"/>
</dbReference>
<comment type="catalytic activity">
    <reaction evidence="1 11">
        <text>alpha-D-glucose = beta-D-glucose</text>
        <dbReference type="Rhea" id="RHEA:10264"/>
        <dbReference type="ChEBI" id="CHEBI:15903"/>
        <dbReference type="ChEBI" id="CHEBI:17925"/>
        <dbReference type="EC" id="5.1.3.3"/>
    </reaction>
</comment>
<dbReference type="GO" id="GO:0033499">
    <property type="term" value="P:galactose catabolic process via UDP-galactose, Leloir pathway"/>
    <property type="evidence" value="ECO:0007669"/>
    <property type="project" value="TreeGrafter"/>
</dbReference>
<comment type="cofactor">
    <cofactor evidence="2">
        <name>Ca(2+)</name>
        <dbReference type="ChEBI" id="CHEBI:29108"/>
    </cofactor>
</comment>
<dbReference type="InterPro" id="IPR018052">
    <property type="entry name" value="Ald1_epimerase_CS"/>
</dbReference>
<evidence type="ECO:0000256" key="10">
    <source>
        <dbReference type="ARBA" id="ARBA00023277"/>
    </source>
</evidence>
<evidence type="ECO:0000256" key="1">
    <source>
        <dbReference type="ARBA" id="ARBA00001614"/>
    </source>
</evidence>
<protein>
    <recommendedName>
        <fullName evidence="7 11">Aldose 1-epimerase</fullName>
        <ecNumber evidence="6 11">5.1.3.3</ecNumber>
    </recommendedName>
</protein>
<dbReference type="Gene3D" id="2.70.98.10">
    <property type="match status" value="1"/>
</dbReference>
<gene>
    <name evidence="14" type="ORF">SAMN05444359_10591</name>
</gene>
<keyword evidence="8" id="KW-0106">Calcium</keyword>
<dbReference type="PROSITE" id="PS00545">
    <property type="entry name" value="ALDOSE_1_EPIMERASE"/>
    <property type="match status" value="1"/>
</dbReference>
<dbReference type="CDD" id="cd09019">
    <property type="entry name" value="galactose_mutarotase_like"/>
    <property type="match status" value="1"/>
</dbReference>
<dbReference type="PANTHER" id="PTHR10091:SF0">
    <property type="entry name" value="GALACTOSE MUTAROTASE"/>
    <property type="match status" value="1"/>
</dbReference>
<dbReference type="GO" id="GO:0004034">
    <property type="term" value="F:aldose 1-epimerase activity"/>
    <property type="evidence" value="ECO:0007669"/>
    <property type="project" value="UniProtKB-EC"/>
</dbReference>
<dbReference type="UniPathway" id="UPA00242"/>
<evidence type="ECO:0000256" key="9">
    <source>
        <dbReference type="ARBA" id="ARBA00023235"/>
    </source>
</evidence>
<sequence>MPRTTTKFGELDGKSVALHTLENANGMRVKLSDYGAGITSIGVPDGKGGRAELITGFDSLDGYFGEAYRANAPYFGGTIGRYASRIKDGKFSIGGESYTLAVNDGSNHLHGGIQAFDKRVWQSEGVGENSIKFTLHSPDGEEGYPGNLDVSITYRLTEDNALEMHFAGTTDKATPLSMTNHAYFNLSGFTETIHGHTARIDAAEFLTPDETNIPVGERTAVAGTAADLRKATKLADALEHFPTGFEHFYAFAPPTTSAPAAAPPREVAEFTHPASGRKLAVLTTEPGALFYTGYFTSDELKRENGDQFGRYRAFCFESSRYPNGPNLPGVTDAVLRPGESYSATTIYQFTF</sequence>
<dbReference type="InterPro" id="IPR047215">
    <property type="entry name" value="Galactose_mutarotase-like"/>
</dbReference>
<evidence type="ECO:0000256" key="5">
    <source>
        <dbReference type="ARBA" id="ARBA00011245"/>
    </source>
</evidence>
<proteinExistence type="inferred from homology"/>
<evidence type="ECO:0000256" key="12">
    <source>
        <dbReference type="PIRSR" id="PIRSR005096-1"/>
    </source>
</evidence>
<dbReference type="Pfam" id="PF01263">
    <property type="entry name" value="Aldose_epim"/>
    <property type="match status" value="1"/>
</dbReference>
<evidence type="ECO:0000256" key="8">
    <source>
        <dbReference type="ARBA" id="ARBA00022837"/>
    </source>
</evidence>
<accession>A0A1H9D045</accession>
<dbReference type="InParanoid" id="A0A1H9D045"/>
<dbReference type="InterPro" id="IPR015443">
    <property type="entry name" value="Aldose_1-epimerase"/>
</dbReference>
<dbReference type="SUPFAM" id="SSF74650">
    <property type="entry name" value="Galactose mutarotase-like"/>
    <property type="match status" value="1"/>
</dbReference>
<dbReference type="EMBL" id="FOFB01000005">
    <property type="protein sequence ID" value="SEQ06856.1"/>
    <property type="molecule type" value="Genomic_DNA"/>
</dbReference>
<name>A0A1H9D045_9BACT</name>
<dbReference type="InterPro" id="IPR014718">
    <property type="entry name" value="GH-type_carb-bd"/>
</dbReference>
<evidence type="ECO:0000256" key="11">
    <source>
        <dbReference type="PIRNR" id="PIRNR005096"/>
    </source>
</evidence>
<organism evidence="14 15">
    <name type="scientific">Neolewinella agarilytica</name>
    <dbReference type="NCBI Taxonomy" id="478744"/>
    <lineage>
        <taxon>Bacteria</taxon>
        <taxon>Pseudomonadati</taxon>
        <taxon>Bacteroidota</taxon>
        <taxon>Saprospiria</taxon>
        <taxon>Saprospirales</taxon>
        <taxon>Lewinellaceae</taxon>
        <taxon>Neolewinella</taxon>
    </lineage>
</organism>
<dbReference type="EC" id="5.1.3.3" evidence="6 11"/>
<keyword evidence="10 11" id="KW-0119">Carbohydrate metabolism</keyword>
<evidence type="ECO:0000256" key="6">
    <source>
        <dbReference type="ARBA" id="ARBA00013185"/>
    </source>
</evidence>
<evidence type="ECO:0000256" key="4">
    <source>
        <dbReference type="ARBA" id="ARBA00006206"/>
    </source>
</evidence>
<dbReference type="GO" id="GO:0030246">
    <property type="term" value="F:carbohydrate binding"/>
    <property type="evidence" value="ECO:0007669"/>
    <property type="project" value="InterPro"/>
</dbReference>
<evidence type="ECO:0000313" key="14">
    <source>
        <dbReference type="EMBL" id="SEQ06856.1"/>
    </source>
</evidence>
<dbReference type="STRING" id="478744.SAMN05444359_10591"/>
<evidence type="ECO:0000256" key="3">
    <source>
        <dbReference type="ARBA" id="ARBA00005028"/>
    </source>
</evidence>
<comment type="similarity">
    <text evidence="4 11">Belongs to the aldose epimerase family.</text>
</comment>
<evidence type="ECO:0000256" key="2">
    <source>
        <dbReference type="ARBA" id="ARBA00001913"/>
    </source>
</evidence>
<keyword evidence="15" id="KW-1185">Reference proteome</keyword>
<reference evidence="15" key="1">
    <citation type="submission" date="2016-10" db="EMBL/GenBank/DDBJ databases">
        <authorList>
            <person name="Varghese N."/>
            <person name="Submissions S."/>
        </authorList>
    </citation>
    <scope>NUCLEOTIDE SEQUENCE [LARGE SCALE GENOMIC DNA]</scope>
    <source>
        <strain evidence="15">DSM 24740</strain>
    </source>
</reference>
<dbReference type="InterPro" id="IPR008183">
    <property type="entry name" value="Aldose_1/G6P_1-epimerase"/>
</dbReference>
<feature type="active site" description="Proton donor" evidence="12">
    <location>
        <position position="181"/>
    </location>
</feature>
<dbReference type="OrthoDB" id="9779408at2"/>
<feature type="binding site" evidence="13">
    <location>
        <begin position="181"/>
        <end position="183"/>
    </location>
    <ligand>
        <name>beta-D-galactose</name>
        <dbReference type="ChEBI" id="CHEBI:27667"/>
    </ligand>
</feature>
<evidence type="ECO:0000256" key="13">
    <source>
        <dbReference type="PIRSR" id="PIRSR005096-3"/>
    </source>
</evidence>
<dbReference type="RefSeq" id="WP_090166363.1">
    <property type="nucleotide sequence ID" value="NZ_FOFB01000005.1"/>
</dbReference>
<evidence type="ECO:0000313" key="15">
    <source>
        <dbReference type="Proteomes" id="UP000199021"/>
    </source>
</evidence>
<dbReference type="InterPro" id="IPR011013">
    <property type="entry name" value="Gal_mutarotase_sf_dom"/>
</dbReference>
<comment type="subunit">
    <text evidence="5">Monomer.</text>
</comment>
<dbReference type="Proteomes" id="UP000199021">
    <property type="component" value="Unassembled WGS sequence"/>
</dbReference>
<comment type="pathway">
    <text evidence="3 11">Carbohydrate metabolism; hexose metabolism.</text>
</comment>